<feature type="transmembrane region" description="Helical" evidence="1">
    <location>
        <begin position="20"/>
        <end position="37"/>
    </location>
</feature>
<feature type="domain" description="VTT" evidence="2">
    <location>
        <begin position="38"/>
        <end position="157"/>
    </location>
</feature>
<dbReference type="RefSeq" id="WP_186506843.1">
    <property type="nucleotide sequence ID" value="NZ_JACNEP010000007.1"/>
</dbReference>
<feature type="transmembrane region" description="Helical" evidence="1">
    <location>
        <begin position="173"/>
        <end position="191"/>
    </location>
</feature>
<dbReference type="Pfam" id="PF09335">
    <property type="entry name" value="VTT_dom"/>
    <property type="match status" value="1"/>
</dbReference>
<dbReference type="InterPro" id="IPR032816">
    <property type="entry name" value="VTT_dom"/>
</dbReference>
<keyword evidence="1" id="KW-0472">Membrane</keyword>
<evidence type="ECO:0000256" key="1">
    <source>
        <dbReference type="SAM" id="Phobius"/>
    </source>
</evidence>
<keyword evidence="1" id="KW-1133">Transmembrane helix</keyword>
<keyword evidence="1" id="KW-0812">Transmembrane</keyword>
<evidence type="ECO:0000259" key="2">
    <source>
        <dbReference type="Pfam" id="PF09335"/>
    </source>
</evidence>
<feature type="transmembrane region" description="Helical" evidence="1">
    <location>
        <begin position="131"/>
        <end position="153"/>
    </location>
</feature>
<name>A0A8J6IVE9_9ALTE</name>
<gene>
    <name evidence="3" type="ORF">H8B19_10525</name>
</gene>
<organism evidence="3 4">
    <name type="scientific">Neptunicella marina</name>
    <dbReference type="NCBI Taxonomy" id="2125989"/>
    <lineage>
        <taxon>Bacteria</taxon>
        <taxon>Pseudomonadati</taxon>
        <taxon>Pseudomonadota</taxon>
        <taxon>Gammaproteobacteria</taxon>
        <taxon>Alteromonadales</taxon>
        <taxon>Alteromonadaceae</taxon>
        <taxon>Neptunicella</taxon>
    </lineage>
</organism>
<dbReference type="PANTHER" id="PTHR42709">
    <property type="entry name" value="ALKALINE PHOSPHATASE LIKE PROTEIN"/>
    <property type="match status" value="1"/>
</dbReference>
<sequence>MKIFQRCYDWTIRWAQHPKATYLLGTMSVAESVIFPVPVDVMLAPMALAKPSNAWRYALIASIGSVLGGILGYLLGLFAFESLIQPIVIDMGYQAKLDEAIHWFKDYGVWVVFLAGFSPIPYKVFTISAGFLQLAIIPFIIASLVGRSLRFYLVAGLMRWGGQPMQDKLRQHVEIVGWATVVLAVLAYFYWSY</sequence>
<accession>A0A8J6IVE9</accession>
<dbReference type="PANTHER" id="PTHR42709:SF11">
    <property type="entry name" value="DEDA FAMILY PROTEIN"/>
    <property type="match status" value="1"/>
</dbReference>
<dbReference type="AlphaFoldDB" id="A0A8J6IVE9"/>
<feature type="transmembrane region" description="Helical" evidence="1">
    <location>
        <begin position="107"/>
        <end position="125"/>
    </location>
</feature>
<feature type="transmembrane region" description="Helical" evidence="1">
    <location>
        <begin position="57"/>
        <end position="80"/>
    </location>
</feature>
<reference evidence="3" key="2">
    <citation type="submission" date="2020-08" db="EMBL/GenBank/DDBJ databases">
        <authorList>
            <person name="Lai Q."/>
        </authorList>
    </citation>
    <scope>NUCLEOTIDE SEQUENCE</scope>
    <source>
        <strain evidence="3">S27-2</strain>
    </source>
</reference>
<dbReference type="EMBL" id="JACNEP010000007">
    <property type="protein sequence ID" value="MBC3766316.1"/>
    <property type="molecule type" value="Genomic_DNA"/>
</dbReference>
<dbReference type="InterPro" id="IPR051311">
    <property type="entry name" value="DedA_domain"/>
</dbReference>
<dbReference type="Proteomes" id="UP000601768">
    <property type="component" value="Unassembled WGS sequence"/>
</dbReference>
<dbReference type="GO" id="GO:0005886">
    <property type="term" value="C:plasma membrane"/>
    <property type="evidence" value="ECO:0007669"/>
    <property type="project" value="TreeGrafter"/>
</dbReference>
<keyword evidence="4" id="KW-1185">Reference proteome</keyword>
<proteinExistence type="predicted"/>
<evidence type="ECO:0000313" key="4">
    <source>
        <dbReference type="Proteomes" id="UP000601768"/>
    </source>
</evidence>
<reference evidence="3" key="1">
    <citation type="journal article" date="2018" name="Int. J. Syst. Evol. Microbiol.">
        <title>Neptunicella marina gen. nov., sp. nov., isolated from surface seawater.</title>
        <authorList>
            <person name="Liu X."/>
            <person name="Lai Q."/>
            <person name="Du Y."/>
            <person name="Zhang X."/>
            <person name="Liu Z."/>
            <person name="Sun F."/>
            <person name="Shao Z."/>
        </authorList>
    </citation>
    <scope>NUCLEOTIDE SEQUENCE</scope>
    <source>
        <strain evidence="3">S27-2</strain>
    </source>
</reference>
<protein>
    <submittedName>
        <fullName evidence="3">DedA family protein</fullName>
    </submittedName>
</protein>
<evidence type="ECO:0000313" key="3">
    <source>
        <dbReference type="EMBL" id="MBC3766316.1"/>
    </source>
</evidence>
<comment type="caution">
    <text evidence="3">The sequence shown here is derived from an EMBL/GenBank/DDBJ whole genome shotgun (WGS) entry which is preliminary data.</text>
</comment>